<evidence type="ECO:0000256" key="9">
    <source>
        <dbReference type="ARBA" id="ARBA00042052"/>
    </source>
</evidence>
<dbReference type="GO" id="GO:0004492">
    <property type="term" value="F:methyl/ethyl malonyl-CoA decarboxylase activity"/>
    <property type="evidence" value="ECO:0007669"/>
    <property type="project" value="UniProtKB-EC"/>
</dbReference>
<dbReference type="InterPro" id="IPR029045">
    <property type="entry name" value="ClpP/crotonase-like_dom_sf"/>
</dbReference>
<dbReference type="STRING" id="571933.SAMN05216362_10118"/>
<evidence type="ECO:0000313" key="15">
    <source>
        <dbReference type="Proteomes" id="UP000199427"/>
    </source>
</evidence>
<comment type="catalytic activity">
    <reaction evidence="11">
        <text>(S)-methylmalonyl-CoA + H(+) = propanoyl-CoA + CO2</text>
        <dbReference type="Rhea" id="RHEA:61340"/>
        <dbReference type="ChEBI" id="CHEBI:15378"/>
        <dbReference type="ChEBI" id="CHEBI:16526"/>
        <dbReference type="ChEBI" id="CHEBI:57327"/>
        <dbReference type="ChEBI" id="CHEBI:57392"/>
        <dbReference type="EC" id="4.1.1.94"/>
    </reaction>
    <physiologicalReaction direction="left-to-right" evidence="11">
        <dbReference type="Rhea" id="RHEA:61341"/>
    </physiologicalReaction>
</comment>
<dbReference type="GO" id="GO:0005829">
    <property type="term" value="C:cytosol"/>
    <property type="evidence" value="ECO:0007669"/>
    <property type="project" value="UniProtKB-SubCell"/>
</dbReference>
<reference evidence="14 15" key="1">
    <citation type="submission" date="2016-10" db="EMBL/GenBank/DDBJ databases">
        <authorList>
            <person name="de Groot N.N."/>
        </authorList>
    </citation>
    <scope>NUCLEOTIDE SEQUENCE [LARGE SCALE GENOMIC DNA]</scope>
    <source>
        <strain evidence="14 15">DSM 21633</strain>
    </source>
</reference>
<dbReference type="Pfam" id="PF00378">
    <property type="entry name" value="ECH_1"/>
    <property type="match status" value="1"/>
</dbReference>
<dbReference type="SUPFAM" id="SSF52096">
    <property type="entry name" value="ClpP/crotonase"/>
    <property type="match status" value="1"/>
</dbReference>
<accession>A0A1H8YSF1</accession>
<evidence type="ECO:0000256" key="5">
    <source>
        <dbReference type="ARBA" id="ARBA00036343"/>
    </source>
</evidence>
<comment type="catalytic activity">
    <reaction evidence="6">
        <text>(2R)-ethylmalonyl-CoA + H(+) = butanoyl-CoA + CO2</text>
        <dbReference type="Rhea" id="RHEA:59540"/>
        <dbReference type="ChEBI" id="CHEBI:15378"/>
        <dbReference type="ChEBI" id="CHEBI:16526"/>
        <dbReference type="ChEBI" id="CHEBI:57371"/>
        <dbReference type="ChEBI" id="CHEBI:85316"/>
        <dbReference type="EC" id="4.1.1.94"/>
    </reaction>
    <physiologicalReaction direction="left-to-right" evidence="6">
        <dbReference type="Rhea" id="RHEA:59541"/>
    </physiologicalReaction>
</comment>
<dbReference type="PANTHER" id="PTHR11941:SF27">
    <property type="entry name" value="ETHYLMALONYL-COA DECARBOXYLASE"/>
    <property type="match status" value="1"/>
</dbReference>
<dbReference type="CDD" id="cd06558">
    <property type="entry name" value="crotonase-like"/>
    <property type="match status" value="1"/>
</dbReference>
<evidence type="ECO:0000256" key="6">
    <source>
        <dbReference type="ARBA" id="ARBA00036541"/>
    </source>
</evidence>
<dbReference type="GO" id="GO:0006635">
    <property type="term" value="P:fatty acid beta-oxidation"/>
    <property type="evidence" value="ECO:0007669"/>
    <property type="project" value="TreeGrafter"/>
</dbReference>
<dbReference type="InterPro" id="IPR001753">
    <property type="entry name" value="Enoyl-CoA_hydra/iso"/>
</dbReference>
<evidence type="ECO:0000256" key="4">
    <source>
        <dbReference type="ARBA" id="ARBA00023239"/>
    </source>
</evidence>
<keyword evidence="4" id="KW-0456">Lyase</keyword>
<proteinExistence type="inferred from homology"/>
<name>A0A1H8YSF1_9BACI</name>
<evidence type="ECO:0000256" key="10">
    <source>
        <dbReference type="ARBA" id="ARBA00042182"/>
    </source>
</evidence>
<organism evidence="14 15">
    <name type="scientific">Piscibacillus halophilus</name>
    <dbReference type="NCBI Taxonomy" id="571933"/>
    <lineage>
        <taxon>Bacteria</taxon>
        <taxon>Bacillati</taxon>
        <taxon>Bacillota</taxon>
        <taxon>Bacilli</taxon>
        <taxon>Bacillales</taxon>
        <taxon>Bacillaceae</taxon>
        <taxon>Piscibacillus</taxon>
    </lineage>
</organism>
<evidence type="ECO:0000256" key="8">
    <source>
        <dbReference type="ARBA" id="ARBA00039903"/>
    </source>
</evidence>
<gene>
    <name evidence="14" type="ORF">SAMN05216362_10118</name>
</gene>
<keyword evidence="15" id="KW-1185">Reference proteome</keyword>
<dbReference type="PANTHER" id="PTHR11941">
    <property type="entry name" value="ENOYL-COA HYDRATASE-RELATED"/>
    <property type="match status" value="1"/>
</dbReference>
<evidence type="ECO:0000256" key="1">
    <source>
        <dbReference type="ARBA" id="ARBA00004514"/>
    </source>
</evidence>
<dbReference type="Gene3D" id="3.90.226.10">
    <property type="entry name" value="2-enoyl-CoA Hydratase, Chain A, domain 1"/>
    <property type="match status" value="1"/>
</dbReference>
<comment type="subcellular location">
    <subcellularLocation>
        <location evidence="1">Cytoplasm</location>
        <location evidence="1">Cytosol</location>
    </subcellularLocation>
</comment>
<dbReference type="OrthoDB" id="9775794at2"/>
<comment type="function">
    <text evidence="12">Decarboxylates ethylmalonyl-CoA, a potentially toxic metabolite, to form butyryl-CoA, suggesting it might be involved in metabolite proofreading. Acts preferentially on (S)-ethylmalonyl-CoA but also has some activity on the (R)-isomer. Also has methylmalonyl-CoA decarboxylase activity at lower level.</text>
</comment>
<dbReference type="PROSITE" id="PS00166">
    <property type="entry name" value="ENOYL_COA_HYDRATASE"/>
    <property type="match status" value="1"/>
</dbReference>
<dbReference type="Proteomes" id="UP000199427">
    <property type="component" value="Unassembled WGS sequence"/>
</dbReference>
<evidence type="ECO:0000313" key="14">
    <source>
        <dbReference type="EMBL" id="SEP55086.1"/>
    </source>
</evidence>
<sequence length="253" mass="28839">MGDSLLKVYPEQFAVLTLNRPHKLNAVSKTMIHELIEQINEIEQTHEMKFLIVTGSGNKAFCSGGDLNDFHGDLEEEEAYQTLKPMQEILYKIATLPVPTIAWLNGLARGGGLEIASACDFRFAVPEENFGFIQGKLGISTGWGGGTLLYRRIDTQLAFQWLIEADLKKSDELLKMGFVQKIVNDRSISSDNKLLEPYLNRSADQMRLWKSQRLKYIDLDQLKQQMDDEVRACSRLWVSNEHKQAVQQFLSKK</sequence>
<evidence type="ECO:0000256" key="12">
    <source>
        <dbReference type="ARBA" id="ARBA00056546"/>
    </source>
</evidence>
<dbReference type="AlphaFoldDB" id="A0A1H8YSF1"/>
<evidence type="ECO:0000256" key="2">
    <source>
        <dbReference type="ARBA" id="ARBA00005254"/>
    </source>
</evidence>
<dbReference type="EC" id="4.1.1.94" evidence="7"/>
<evidence type="ECO:0000256" key="7">
    <source>
        <dbReference type="ARBA" id="ARBA00038883"/>
    </source>
</evidence>
<dbReference type="RefSeq" id="WP_091771974.1">
    <property type="nucleotide sequence ID" value="NZ_FOES01000001.1"/>
</dbReference>
<evidence type="ECO:0000256" key="13">
    <source>
        <dbReference type="RuleBase" id="RU003707"/>
    </source>
</evidence>
<keyword evidence="3" id="KW-0963">Cytoplasm</keyword>
<comment type="catalytic activity">
    <reaction evidence="5">
        <text>(2S)-ethylmalonyl-CoA + H(+) = butanoyl-CoA + CO2</text>
        <dbReference type="Rhea" id="RHEA:32131"/>
        <dbReference type="ChEBI" id="CHEBI:15378"/>
        <dbReference type="ChEBI" id="CHEBI:16526"/>
        <dbReference type="ChEBI" id="CHEBI:57371"/>
        <dbReference type="ChEBI" id="CHEBI:60909"/>
        <dbReference type="EC" id="4.1.1.94"/>
    </reaction>
    <physiologicalReaction direction="left-to-right" evidence="5">
        <dbReference type="Rhea" id="RHEA:32132"/>
    </physiologicalReaction>
</comment>
<dbReference type="InterPro" id="IPR018376">
    <property type="entry name" value="Enoyl-CoA_hyd/isom_CS"/>
</dbReference>
<dbReference type="EMBL" id="FOES01000001">
    <property type="protein sequence ID" value="SEP55086.1"/>
    <property type="molecule type" value="Genomic_DNA"/>
</dbReference>
<evidence type="ECO:0000256" key="3">
    <source>
        <dbReference type="ARBA" id="ARBA00022490"/>
    </source>
</evidence>
<protein>
    <recommendedName>
        <fullName evidence="8">Ethylmalonyl-CoA decarboxylase</fullName>
        <ecNumber evidence="7">4.1.1.94</ecNumber>
    </recommendedName>
    <alternativeName>
        <fullName evidence="10">Enoyl-CoA hydratase domain-containing protein 1</fullName>
    </alternativeName>
    <alternativeName>
        <fullName evidence="9">Methylmalonyl-CoA decarboxylase</fullName>
    </alternativeName>
</protein>
<evidence type="ECO:0000256" key="11">
    <source>
        <dbReference type="ARBA" id="ARBA00047446"/>
    </source>
</evidence>
<comment type="similarity">
    <text evidence="2 13">Belongs to the enoyl-CoA hydratase/isomerase family.</text>
</comment>